<sequence>MNTKLSMRDKKLLLIFLGIAVFALGYFLIFRPQMDKAEDLRAENVPLREKLNELKEIEENKDFYVSETAKYNDQVNAYLAMFPVDVKEEDAILLGKRMEDKLGISAAGMDFSDMQLVASLDGSASYGSSDDQQTLSEQANEPTQDQINQIEGTMDESESGRTDIDISSEDVSLYRMQNTITFNCTYDELKNIVDFLASEKTRMTIDSVNVTFSSSTGELGGTIVVDMYAMTGTGQEYTEPNTSPVKSGNKNLFGTVSSNKKTSSDTEDE</sequence>
<dbReference type="Proteomes" id="UP000260773">
    <property type="component" value="Unassembled WGS sequence"/>
</dbReference>
<protein>
    <recommendedName>
        <fullName evidence="6">Pilus assembly protein PilO</fullName>
    </recommendedName>
</protein>
<proteinExistence type="predicted"/>
<dbReference type="AlphaFoldDB" id="A0A3E2TR25"/>
<keyword evidence="3" id="KW-0812">Transmembrane</keyword>
<comment type="caution">
    <text evidence="4">The sequence shown here is derived from an EMBL/GenBank/DDBJ whole genome shotgun (WGS) entry which is preliminary data.</text>
</comment>
<organism evidence="4 5">
    <name type="scientific">Coprococcus catus</name>
    <dbReference type="NCBI Taxonomy" id="116085"/>
    <lineage>
        <taxon>Bacteria</taxon>
        <taxon>Bacillati</taxon>
        <taxon>Bacillota</taxon>
        <taxon>Clostridia</taxon>
        <taxon>Lachnospirales</taxon>
        <taxon>Lachnospiraceae</taxon>
        <taxon>Coprococcus</taxon>
    </lineage>
</organism>
<evidence type="ECO:0000256" key="3">
    <source>
        <dbReference type="SAM" id="Phobius"/>
    </source>
</evidence>
<feature type="transmembrane region" description="Helical" evidence="3">
    <location>
        <begin position="12"/>
        <end position="30"/>
    </location>
</feature>
<feature type="region of interest" description="Disordered" evidence="2">
    <location>
        <begin position="236"/>
        <end position="269"/>
    </location>
</feature>
<name>A0A3E2TR25_9FIRM</name>
<gene>
    <name evidence="4" type="ORF">DW070_03725</name>
</gene>
<feature type="region of interest" description="Disordered" evidence="2">
    <location>
        <begin position="122"/>
        <end position="163"/>
    </location>
</feature>
<evidence type="ECO:0000256" key="2">
    <source>
        <dbReference type="SAM" id="MobiDB-lite"/>
    </source>
</evidence>
<accession>A0A3E2TR25</accession>
<reference evidence="4 5" key="1">
    <citation type="submission" date="2018-08" db="EMBL/GenBank/DDBJ databases">
        <title>A genome reference for cultivated species of the human gut microbiota.</title>
        <authorList>
            <person name="Zou Y."/>
            <person name="Xue W."/>
            <person name="Luo G."/>
        </authorList>
    </citation>
    <scope>NUCLEOTIDE SEQUENCE [LARGE SCALE GENOMIC DNA]</scope>
    <source>
        <strain evidence="4 5">AF45-17</strain>
    </source>
</reference>
<dbReference type="EMBL" id="QVEP01000006">
    <property type="protein sequence ID" value="RGB81259.1"/>
    <property type="molecule type" value="Genomic_DNA"/>
</dbReference>
<keyword evidence="3" id="KW-1133">Transmembrane helix</keyword>
<feature type="compositionally biased region" description="Polar residues" evidence="2">
    <location>
        <begin position="125"/>
        <end position="151"/>
    </location>
</feature>
<evidence type="ECO:0000313" key="5">
    <source>
        <dbReference type="Proteomes" id="UP000260773"/>
    </source>
</evidence>
<evidence type="ECO:0008006" key="6">
    <source>
        <dbReference type="Google" id="ProtNLM"/>
    </source>
</evidence>
<feature type="compositionally biased region" description="Polar residues" evidence="2">
    <location>
        <begin position="236"/>
        <end position="261"/>
    </location>
</feature>
<feature type="coiled-coil region" evidence="1">
    <location>
        <begin position="37"/>
        <end position="74"/>
    </location>
</feature>
<keyword evidence="1" id="KW-0175">Coiled coil</keyword>
<evidence type="ECO:0000313" key="4">
    <source>
        <dbReference type="EMBL" id="RGB81259.1"/>
    </source>
</evidence>
<keyword evidence="3" id="KW-0472">Membrane</keyword>
<evidence type="ECO:0000256" key="1">
    <source>
        <dbReference type="SAM" id="Coils"/>
    </source>
</evidence>